<proteinExistence type="predicted"/>
<evidence type="ECO:0000313" key="4">
    <source>
        <dbReference type="EMBL" id="QIL47485.1"/>
    </source>
</evidence>
<evidence type="ECO:0000256" key="1">
    <source>
        <dbReference type="ARBA" id="ARBA00022676"/>
    </source>
</evidence>
<protein>
    <submittedName>
        <fullName evidence="4">Glycosyltransferase</fullName>
    </submittedName>
</protein>
<dbReference type="Pfam" id="PF00534">
    <property type="entry name" value="Glycos_transf_1"/>
    <property type="match status" value="1"/>
</dbReference>
<keyword evidence="5" id="KW-1185">Reference proteome</keyword>
<feature type="domain" description="Glycosyl transferase family 1" evidence="3">
    <location>
        <begin position="317"/>
        <end position="481"/>
    </location>
</feature>
<dbReference type="PANTHER" id="PTHR12526:SF629">
    <property type="entry name" value="TEICHURONIC ACID BIOSYNTHESIS GLYCOSYLTRANSFERASE TUAH-RELATED"/>
    <property type="match status" value="1"/>
</dbReference>
<evidence type="ECO:0000256" key="2">
    <source>
        <dbReference type="ARBA" id="ARBA00022679"/>
    </source>
</evidence>
<gene>
    <name evidence="4" type="ORF">G7082_02510</name>
</gene>
<sequence length="505" mass="59999">MIYCITNGLGKKLPGIEHSQVNRIKLLNEYQQESKIITLCHNPELYENAKLLSIEENIFSIYDYFQESIGPKNHVAINYYEKWQKGENYRIEFVKNTTDIKVFFMEDYICYVRFYDKEFQKINYINYFDSPYQNRRKIRREIFDTRGFLSQVKILGGKQKVELESYYNPSGSEKFRIYYNDKKEISRIHLLNYKNEERYFNNKEEWQAFFFDEINQPDTCFFTDRTRFVMDSIKMMKTKKRVYPVFHSIHLRDATDPVGSEITFPYQKIFSNLDQVSGVIASTKQQAFELNERLPEKLKAYPIPVGYSHDIPKRDFSTKNPYKIVCMARYYSEKQLLHQIKVIQSLVPSFPELELHLYGYGDGSDGFKEEKMLKKYVDEHQLNQHVFFRGYVREISSEYEDAGVMLLTSNLEGFCLAMLEAVEHGVPVISYDIRYGPSEIIVDGQNGFLVEKNNMTEMKEKLCYLLAHPEVHQKMSQESYKIAQKFSKDQIIKKWQLLINNDENK</sequence>
<keyword evidence="2 4" id="KW-0808">Transferase</keyword>
<keyword evidence="1" id="KW-0328">Glycosyltransferase</keyword>
<dbReference type="KEGG" id="vhy:G7082_02510"/>
<evidence type="ECO:0000259" key="3">
    <source>
        <dbReference type="Pfam" id="PF00534"/>
    </source>
</evidence>
<reference evidence="4 5" key="1">
    <citation type="submission" date="2020-03" db="EMBL/GenBank/DDBJ databases">
        <title>Vagococcus sp. nov., isolated from beetles.</title>
        <authorList>
            <person name="Hyun D.-W."/>
            <person name="Bae J.-W."/>
        </authorList>
    </citation>
    <scope>NUCLEOTIDE SEQUENCE [LARGE SCALE GENOMIC DNA]</scope>
    <source>
        <strain evidence="4 5">HDW17B</strain>
    </source>
</reference>
<dbReference type="SUPFAM" id="SSF53756">
    <property type="entry name" value="UDP-Glycosyltransferase/glycogen phosphorylase"/>
    <property type="match status" value="1"/>
</dbReference>
<dbReference type="Proteomes" id="UP000501747">
    <property type="component" value="Chromosome"/>
</dbReference>
<dbReference type="EMBL" id="CP049887">
    <property type="protein sequence ID" value="QIL47485.1"/>
    <property type="molecule type" value="Genomic_DNA"/>
</dbReference>
<accession>A0A6G8ARD3</accession>
<dbReference type="PANTHER" id="PTHR12526">
    <property type="entry name" value="GLYCOSYLTRANSFERASE"/>
    <property type="match status" value="1"/>
</dbReference>
<organism evidence="4 5">
    <name type="scientific">Vagococcus hydrophili</name>
    <dbReference type="NCBI Taxonomy" id="2714947"/>
    <lineage>
        <taxon>Bacteria</taxon>
        <taxon>Bacillati</taxon>
        <taxon>Bacillota</taxon>
        <taxon>Bacilli</taxon>
        <taxon>Lactobacillales</taxon>
        <taxon>Enterococcaceae</taxon>
        <taxon>Vagococcus</taxon>
    </lineage>
</organism>
<dbReference type="RefSeq" id="WP_166033603.1">
    <property type="nucleotide sequence ID" value="NZ_CP049887.1"/>
</dbReference>
<dbReference type="GO" id="GO:0016757">
    <property type="term" value="F:glycosyltransferase activity"/>
    <property type="evidence" value="ECO:0007669"/>
    <property type="project" value="UniProtKB-KW"/>
</dbReference>
<dbReference type="AlphaFoldDB" id="A0A6G8ARD3"/>
<name>A0A6G8ARD3_9ENTE</name>
<dbReference type="InterPro" id="IPR001296">
    <property type="entry name" value="Glyco_trans_1"/>
</dbReference>
<dbReference type="Gene3D" id="3.40.50.2000">
    <property type="entry name" value="Glycogen Phosphorylase B"/>
    <property type="match status" value="2"/>
</dbReference>
<evidence type="ECO:0000313" key="5">
    <source>
        <dbReference type="Proteomes" id="UP000501747"/>
    </source>
</evidence>